<dbReference type="SUPFAM" id="SSF88688">
    <property type="entry name" value="Families 57/38 glycoside transferase middle domain"/>
    <property type="match status" value="1"/>
</dbReference>
<evidence type="ECO:0000256" key="5">
    <source>
        <dbReference type="RuleBase" id="RU361196"/>
    </source>
</evidence>
<comment type="similarity">
    <text evidence="1 5">Belongs to the glycosyl hydrolase 57 family.</text>
</comment>
<dbReference type="Gene3D" id="1.20.1430.10">
    <property type="entry name" value="Families 57/38 glycoside transferase, middle domain"/>
    <property type="match status" value="1"/>
</dbReference>
<dbReference type="AlphaFoldDB" id="A0A4P9UTS8"/>
<dbReference type="SUPFAM" id="SSF88713">
    <property type="entry name" value="Glycoside hydrolase/deacetylase"/>
    <property type="match status" value="1"/>
</dbReference>
<dbReference type="CDD" id="cd10792">
    <property type="entry name" value="GH57N_AmyC_like"/>
    <property type="match status" value="1"/>
</dbReference>
<organism evidence="8 9">
    <name type="scientific">Methylotuvimicrobium buryatense</name>
    <name type="common">Methylomicrobium buryatense</name>
    <dbReference type="NCBI Taxonomy" id="95641"/>
    <lineage>
        <taxon>Bacteria</taxon>
        <taxon>Pseudomonadati</taxon>
        <taxon>Pseudomonadota</taxon>
        <taxon>Gammaproteobacteria</taxon>
        <taxon>Methylococcales</taxon>
        <taxon>Methylococcaceae</taxon>
        <taxon>Methylotuvimicrobium</taxon>
    </lineage>
</organism>
<evidence type="ECO:0000313" key="8">
    <source>
        <dbReference type="EMBL" id="QCW84030.1"/>
    </source>
</evidence>
<dbReference type="GO" id="GO:0030979">
    <property type="term" value="P:alpha-glucan biosynthetic process"/>
    <property type="evidence" value="ECO:0007669"/>
    <property type="project" value="InterPro"/>
</dbReference>
<proteinExistence type="inferred from homology"/>
<feature type="active site" description="Proton donor" evidence="3">
    <location>
        <position position="353"/>
    </location>
</feature>
<dbReference type="KEGG" id="mbur:EQU24_18635"/>
<dbReference type="InterPro" id="IPR028995">
    <property type="entry name" value="Glyco_hydro_57/38_cen_sf"/>
</dbReference>
<keyword evidence="9" id="KW-1185">Reference proteome</keyword>
<protein>
    <submittedName>
        <fullName evidence="8">DUF1957 domain-containing protein</fullName>
    </submittedName>
</protein>
<dbReference type="STRING" id="675511.GCA_000341735_03715"/>
<dbReference type="EMBL" id="CP035467">
    <property type="protein sequence ID" value="QCW84030.1"/>
    <property type="molecule type" value="Genomic_DNA"/>
</dbReference>
<dbReference type="GO" id="GO:0003844">
    <property type="term" value="F:1,4-alpha-glucan branching enzyme activity"/>
    <property type="evidence" value="ECO:0007669"/>
    <property type="project" value="InterPro"/>
</dbReference>
<gene>
    <name evidence="8" type="ORF">EQU24_18635</name>
</gene>
<name>A0A4P9UTS8_METBY</name>
<feature type="binding site" evidence="4">
    <location>
        <position position="259"/>
    </location>
    <ligand>
        <name>substrate</name>
    </ligand>
</feature>
<dbReference type="PANTHER" id="PTHR41695">
    <property type="entry name" value="1,4-ALPHA-GLUCAN BRANCHING ENZYME RV3031-RELATED"/>
    <property type="match status" value="1"/>
</dbReference>
<dbReference type="InterPro" id="IPR004300">
    <property type="entry name" value="Glyco_hydro_57_N"/>
</dbReference>
<dbReference type="GO" id="GO:0005576">
    <property type="term" value="C:extracellular region"/>
    <property type="evidence" value="ECO:0007669"/>
    <property type="project" value="TreeGrafter"/>
</dbReference>
<dbReference type="InterPro" id="IPR027291">
    <property type="entry name" value="Glyco_hydro_38_N_sf"/>
</dbReference>
<dbReference type="InterPro" id="IPR015293">
    <property type="entry name" value="BE_C"/>
</dbReference>
<evidence type="ECO:0000256" key="4">
    <source>
        <dbReference type="PIRSR" id="PIRSR640042-2"/>
    </source>
</evidence>
<dbReference type="InterPro" id="IPR037090">
    <property type="entry name" value="57_glycoside_trans_central"/>
</dbReference>
<feature type="domain" description="Glycoside hydrolase family 57 N-terminal" evidence="6">
    <location>
        <begin position="8"/>
        <end position="252"/>
    </location>
</feature>
<dbReference type="Gene3D" id="3.20.110.10">
    <property type="entry name" value="Glycoside hydrolase 38, N terminal domain"/>
    <property type="match status" value="1"/>
</dbReference>
<feature type="domain" description="1,4-alpha-glucan branching enzyme C-terminal" evidence="7">
    <location>
        <begin position="428"/>
        <end position="529"/>
    </location>
</feature>
<dbReference type="PANTHER" id="PTHR41695:SF1">
    <property type="entry name" value="1,4-ALPHA-GLUCAN BRANCHING ENZYME TK1436"/>
    <property type="match status" value="1"/>
</dbReference>
<keyword evidence="2 5" id="KW-0119">Carbohydrate metabolism</keyword>
<sequence>MDRGGLCIVLHAHLPYVHHPEYEHFFEERWLFEAITECYLPLLDMCERLTRDRVPYRLTLSLSPTLLTMLNNELLQQRYVRHLQGLIRLAEQEISRTRKQSEHQYLARLYRRNFKAALQRYQQAYDCDLIAAFKKQAELGGLELITCAATHGFLPLLNVSESAVRNQINMGVETFKQCFGFMPKGFWLPECGYYPGLEALLDEAGLGYFFVDSHGLTQANPQSENGVYVPIVCANGVAAFARDPESSRQVWSAQEGYPGDSDYREYHCDIGYDSTIPESYLAPYLLEETIRVPVGIKYQRVTGGSGPKEAYRPRQALMKARRHAQDFYLKRQRQLDDLSYRMGKSPIIVAPYDAELFGHWWFEGPQWLEFLLRLVGGNKSGMQLVSGGDYLARFHNLQTATPSASSWGEQGYSGYWLNETNAWIYPVLHKSAMLMEELADEFQQVPRYSLEERVLNQAARSLLLAQASDWPFIMKSGTTVEYAKKRILDHLARFNYLQESVRTHTINEHYLAALEVMDDIFPMLDFRTYKTQTRTTY</sequence>
<accession>A0A4P9UTS8</accession>
<feature type="binding site" evidence="4">
    <location>
        <position position="242"/>
    </location>
    <ligand>
        <name>substrate</name>
    </ligand>
</feature>
<dbReference type="InterPro" id="IPR011330">
    <property type="entry name" value="Glyco_hydro/deAcase_b/a-brl"/>
</dbReference>
<dbReference type="Pfam" id="PF09210">
    <property type="entry name" value="BE_C"/>
    <property type="match status" value="1"/>
</dbReference>
<feature type="binding site" evidence="4">
    <location>
        <position position="469"/>
    </location>
    <ligand>
        <name>substrate</name>
    </ligand>
</feature>
<dbReference type="OrthoDB" id="9803279at2"/>
<feature type="binding site" evidence="4">
    <location>
        <position position="407"/>
    </location>
    <ligand>
        <name>substrate</name>
    </ligand>
</feature>
<evidence type="ECO:0000256" key="1">
    <source>
        <dbReference type="ARBA" id="ARBA00006821"/>
    </source>
</evidence>
<evidence type="ECO:0000259" key="7">
    <source>
        <dbReference type="Pfam" id="PF09210"/>
    </source>
</evidence>
<evidence type="ECO:0000259" key="6">
    <source>
        <dbReference type="Pfam" id="PF03065"/>
    </source>
</evidence>
<evidence type="ECO:0000256" key="2">
    <source>
        <dbReference type="ARBA" id="ARBA00023277"/>
    </source>
</evidence>
<reference evidence="9" key="1">
    <citation type="journal article" date="2019" name="J. Bacteriol.">
        <title>A Mutagenic Screen Identifies a TonB-Dependent Receptor Required for the Lanthanide Metal Switch in the Type I Methanotroph 'Methylotuvimicrobium buryatense' 5GB1C.</title>
        <authorList>
            <person name="Groom J.D."/>
            <person name="Ford S.M."/>
            <person name="Pesesky M.W."/>
            <person name="Lidstrom M.E."/>
        </authorList>
    </citation>
    <scope>NUCLEOTIDE SEQUENCE [LARGE SCALE GENOMIC DNA]</scope>
    <source>
        <strain evidence="9">5GB1C</strain>
    </source>
</reference>
<dbReference type="InterPro" id="IPR040042">
    <property type="entry name" value="Branching_enz_MT3115-like"/>
</dbReference>
<dbReference type="RefSeq" id="WP_017842112.1">
    <property type="nucleotide sequence ID" value="NZ_CP035467.1"/>
</dbReference>
<evidence type="ECO:0000256" key="3">
    <source>
        <dbReference type="PIRSR" id="PIRSR640042-1"/>
    </source>
</evidence>
<feature type="active site" description="Nucleophile" evidence="3">
    <location>
        <position position="190"/>
    </location>
</feature>
<dbReference type="Pfam" id="PF03065">
    <property type="entry name" value="Glyco_hydro_57"/>
    <property type="match status" value="1"/>
</dbReference>
<evidence type="ECO:0000313" key="9">
    <source>
        <dbReference type="Proteomes" id="UP000305881"/>
    </source>
</evidence>
<dbReference type="Proteomes" id="UP000305881">
    <property type="component" value="Chromosome"/>
</dbReference>